<proteinExistence type="predicted"/>
<accession>A0A9N7VI17</accession>
<dbReference type="AlphaFoldDB" id="A0A9N7VI17"/>
<gene>
    <name evidence="1" type="ORF">PLEPLA_LOCUS36337</name>
</gene>
<evidence type="ECO:0000313" key="1">
    <source>
        <dbReference type="EMBL" id="CAB1448688.1"/>
    </source>
</evidence>
<organism evidence="1 2">
    <name type="scientific">Pleuronectes platessa</name>
    <name type="common">European plaice</name>
    <dbReference type="NCBI Taxonomy" id="8262"/>
    <lineage>
        <taxon>Eukaryota</taxon>
        <taxon>Metazoa</taxon>
        <taxon>Chordata</taxon>
        <taxon>Craniata</taxon>
        <taxon>Vertebrata</taxon>
        <taxon>Euteleostomi</taxon>
        <taxon>Actinopterygii</taxon>
        <taxon>Neopterygii</taxon>
        <taxon>Teleostei</taxon>
        <taxon>Neoteleostei</taxon>
        <taxon>Acanthomorphata</taxon>
        <taxon>Carangaria</taxon>
        <taxon>Pleuronectiformes</taxon>
        <taxon>Pleuronectoidei</taxon>
        <taxon>Pleuronectidae</taxon>
        <taxon>Pleuronectes</taxon>
    </lineage>
</organism>
<dbReference type="Proteomes" id="UP001153269">
    <property type="component" value="Unassembled WGS sequence"/>
</dbReference>
<keyword evidence="2" id="KW-1185">Reference proteome</keyword>
<evidence type="ECO:0000313" key="2">
    <source>
        <dbReference type="Proteomes" id="UP001153269"/>
    </source>
</evidence>
<protein>
    <submittedName>
        <fullName evidence="1">Uncharacterized protein</fullName>
    </submittedName>
</protein>
<comment type="caution">
    <text evidence="1">The sequence shown here is derived from an EMBL/GenBank/DDBJ whole genome shotgun (WGS) entry which is preliminary data.</text>
</comment>
<name>A0A9N7VI17_PLEPL</name>
<sequence length="116" mass="12782">MRMLKQDGIELELLLMQIHRAVTILTNAQDTVFTLIDSAAPSDQTVAIELLNGQRQRAADALAGLSLRPSPPSWMPDLKASPSVNTRTSVWLPLISFQIRSEWRGSEERWAGAAVG</sequence>
<dbReference type="EMBL" id="CADEAL010003986">
    <property type="protein sequence ID" value="CAB1448688.1"/>
    <property type="molecule type" value="Genomic_DNA"/>
</dbReference>
<reference evidence="1" key="1">
    <citation type="submission" date="2020-03" db="EMBL/GenBank/DDBJ databases">
        <authorList>
            <person name="Weist P."/>
        </authorList>
    </citation>
    <scope>NUCLEOTIDE SEQUENCE</scope>
</reference>